<evidence type="ECO:0000256" key="10">
    <source>
        <dbReference type="RuleBase" id="RU363032"/>
    </source>
</evidence>
<evidence type="ECO:0000256" key="2">
    <source>
        <dbReference type="ARBA" id="ARBA00011779"/>
    </source>
</evidence>
<evidence type="ECO:0000256" key="5">
    <source>
        <dbReference type="ARBA" id="ARBA00022692"/>
    </source>
</evidence>
<dbReference type="AlphaFoldDB" id="A0A9N7AT46"/>
<geneLocation type="plasmid" evidence="13 14">
    <name>pCLG1</name>
</geneLocation>
<dbReference type="GO" id="GO:0015098">
    <property type="term" value="F:molybdate ion transmembrane transporter activity"/>
    <property type="evidence" value="ECO:0007669"/>
    <property type="project" value="UniProtKB-UniRule"/>
</dbReference>
<feature type="transmembrane region" description="Helical" evidence="10">
    <location>
        <begin position="127"/>
        <end position="145"/>
    </location>
</feature>
<dbReference type="PROSITE" id="PS50928">
    <property type="entry name" value="ABC_TM1"/>
    <property type="match status" value="1"/>
</dbReference>
<dbReference type="CDD" id="cd06261">
    <property type="entry name" value="TM_PBP2"/>
    <property type="match status" value="1"/>
</dbReference>
<keyword evidence="3 10" id="KW-0813">Transport</keyword>
<dbReference type="SUPFAM" id="SSF161098">
    <property type="entry name" value="MetI-like"/>
    <property type="match status" value="1"/>
</dbReference>
<feature type="domain" description="ABC transmembrane type-1" evidence="12">
    <location>
        <begin position="56"/>
        <end position="258"/>
    </location>
</feature>
<feature type="transmembrane region" description="Helical" evidence="10">
    <location>
        <begin position="12"/>
        <end position="40"/>
    </location>
</feature>
<feature type="transmembrane region" description="Helical" evidence="10">
    <location>
        <begin position="199"/>
        <end position="219"/>
    </location>
</feature>
<dbReference type="Pfam" id="PF00528">
    <property type="entry name" value="BPD_transp_1"/>
    <property type="match status" value="1"/>
</dbReference>
<dbReference type="GO" id="GO:0005886">
    <property type="term" value="C:plasma membrane"/>
    <property type="evidence" value="ECO:0007669"/>
    <property type="project" value="UniProtKB-SubCell"/>
</dbReference>
<name>A0A9N7AT46_CLOBO</name>
<comment type="function">
    <text evidence="11">Part of the binding-protein-dependent transport system for molybdenum; probably responsible for the translocation of the substrate across the membrane.</text>
</comment>
<evidence type="ECO:0000313" key="13">
    <source>
        <dbReference type="EMBL" id="ACT33633.1"/>
    </source>
</evidence>
<feature type="transmembrane region" description="Helical" evidence="10">
    <location>
        <begin position="60"/>
        <end position="82"/>
    </location>
</feature>
<evidence type="ECO:0000256" key="3">
    <source>
        <dbReference type="ARBA" id="ARBA00022448"/>
    </source>
</evidence>
<organism evidence="13 14">
    <name type="scientific">Clostridium botulinum D str. 1873</name>
    <dbReference type="NCBI Taxonomy" id="592027"/>
    <lineage>
        <taxon>Bacteria</taxon>
        <taxon>Bacillati</taxon>
        <taxon>Bacillota</taxon>
        <taxon>Clostridia</taxon>
        <taxon>Eubacteriales</taxon>
        <taxon>Clostridiaceae</taxon>
        <taxon>Clostridium</taxon>
    </lineage>
</organism>
<accession>A0A9N7AT46</accession>
<feature type="transmembrane region" description="Helical" evidence="10">
    <location>
        <begin position="239"/>
        <end position="261"/>
    </location>
</feature>
<dbReference type="InterPro" id="IPR005667">
    <property type="entry name" value="Sulph_transpt2"/>
</dbReference>
<evidence type="ECO:0000256" key="6">
    <source>
        <dbReference type="ARBA" id="ARBA00022989"/>
    </source>
</evidence>
<comment type="function">
    <text evidence="9">Part of the ABC transporter complex CysAWTP (TC 3.A.1.6.1) involved in sulfate/thiosulfate import. Probably responsible for the translocation of the substrate across the membrane.</text>
</comment>
<keyword evidence="5 10" id="KW-0812">Transmembrane</keyword>
<dbReference type="InterPro" id="IPR006469">
    <property type="entry name" value="NifC_ABC_porter"/>
</dbReference>
<evidence type="ECO:0000256" key="4">
    <source>
        <dbReference type="ARBA" id="ARBA00022505"/>
    </source>
</evidence>
<protein>
    <recommendedName>
        <fullName evidence="11">Molybdenum transport system permease</fullName>
    </recommendedName>
</protein>
<dbReference type="EMBL" id="CP001659">
    <property type="protein sequence ID" value="ACT33633.1"/>
    <property type="molecule type" value="Genomic_DNA"/>
</dbReference>
<evidence type="ECO:0000256" key="8">
    <source>
        <dbReference type="ARBA" id="ARBA00023136"/>
    </source>
</evidence>
<gene>
    <name evidence="13" type="primary">modB</name>
    <name evidence="13" type="ORF">CLG_0058</name>
</gene>
<evidence type="ECO:0000313" key="14">
    <source>
        <dbReference type="Proteomes" id="UP000006160"/>
    </source>
</evidence>
<evidence type="ECO:0000256" key="7">
    <source>
        <dbReference type="ARBA" id="ARBA00023032"/>
    </source>
</evidence>
<evidence type="ECO:0000256" key="11">
    <source>
        <dbReference type="RuleBase" id="RU365097"/>
    </source>
</evidence>
<keyword evidence="13" id="KW-0614">Plasmid</keyword>
<sequence length="267" mass="29125">MRKKLNNSCNVIFVAIISMFTAFLLALIISSLGMVLIKGVPSLKTSFANPEIRFALKLSIYTSIISTLFCILFAVPVAYSLVRFNFWGKKIVNTIIDTPMALPPNVAGIALLILFSSTAFGEYLESIGLTFIFTQKGIILAQFFINVPYMIRILKSALENIDPRMEFVSRTLGCSRAEAFFKVTLPLAKNGVTASIVITWARALGAFGAVLMIAGATRMKTETLPISLYLNLSCGDLDAALSVASILIIISMLSLVIFELLGSKEPF</sequence>
<comment type="subcellular location">
    <subcellularLocation>
        <location evidence="10">Cell membrane</location>
        <topology evidence="10">Multi-pass membrane protein</topology>
    </subcellularLocation>
    <subcellularLocation>
        <location evidence="1">Membrane</location>
        <topology evidence="1">Multi-pass membrane protein</topology>
    </subcellularLocation>
</comment>
<evidence type="ECO:0000256" key="9">
    <source>
        <dbReference type="ARBA" id="ARBA00025323"/>
    </source>
</evidence>
<comment type="subunit">
    <text evidence="2">The complex is composed of two ATP-binding proteins (CysA), two transmembrane proteins (CysT and CysW) and a solute-binding protein (CysP).</text>
</comment>
<dbReference type="NCBIfam" id="TIGR01581">
    <property type="entry name" value="Mo_ABC_porter"/>
    <property type="match status" value="1"/>
</dbReference>
<reference evidence="13 14" key="1">
    <citation type="submission" date="2009-06" db="EMBL/GenBank/DDBJ databases">
        <authorList>
            <person name="Shrivastava S."/>
            <person name="Brinkac L.B."/>
            <person name="Brown J.L."/>
            <person name="Bruce D.B."/>
            <person name="Detter C."/>
            <person name="Green L.D."/>
            <person name="Munk C.A."/>
            <person name="Rogers Y.C."/>
            <person name="Tapia R."/>
            <person name="Saunders E.S."/>
            <person name="Sims D.R."/>
            <person name="Smith L.A."/>
            <person name="Smith T.J."/>
            <person name="Sutton G."/>
            <person name="Brettin T."/>
        </authorList>
    </citation>
    <scope>NUCLEOTIDE SEQUENCE [LARGE SCALE GENOMIC DNA]</scope>
    <source>
        <strain evidence="14">D str. 1873</strain>
        <plasmid evidence="13 14">pCLG1</plasmid>
    </source>
</reference>
<proteinExistence type="inferred from homology"/>
<keyword evidence="7" id="KW-0764">Sulfate transport</keyword>
<dbReference type="PANTHER" id="PTHR30406">
    <property type="entry name" value="SULFATE TRANSPORT SYSTEM PERMEASE PROTEIN"/>
    <property type="match status" value="1"/>
</dbReference>
<dbReference type="InterPro" id="IPR011867">
    <property type="entry name" value="ModB_ABC"/>
</dbReference>
<dbReference type="InterPro" id="IPR000515">
    <property type="entry name" value="MetI-like"/>
</dbReference>
<keyword evidence="11" id="KW-1003">Cell membrane</keyword>
<dbReference type="GO" id="GO:0015419">
    <property type="term" value="F:ABC-type sulfate transporter activity"/>
    <property type="evidence" value="ECO:0007669"/>
    <property type="project" value="InterPro"/>
</dbReference>
<evidence type="ECO:0000259" key="12">
    <source>
        <dbReference type="PROSITE" id="PS50928"/>
    </source>
</evidence>
<dbReference type="PANTHER" id="PTHR30406:SF8">
    <property type="entry name" value="SULFATE TRANSPORT SYSTEM PERMEASE PROTEIN CYST"/>
    <property type="match status" value="1"/>
</dbReference>
<dbReference type="RefSeq" id="WP_012775956.1">
    <property type="nucleotide sequence ID" value="NC_012946.1"/>
</dbReference>
<evidence type="ECO:0000256" key="1">
    <source>
        <dbReference type="ARBA" id="ARBA00004141"/>
    </source>
</evidence>
<keyword evidence="8 10" id="KW-0472">Membrane</keyword>
<feature type="transmembrane region" description="Helical" evidence="10">
    <location>
        <begin position="102"/>
        <end position="121"/>
    </location>
</feature>
<comment type="similarity">
    <text evidence="11">Belongs to the binding-protein-dependent transport system permease family. CysTW subfamily.</text>
</comment>
<dbReference type="InterPro" id="IPR035906">
    <property type="entry name" value="MetI-like_sf"/>
</dbReference>
<keyword evidence="4 11" id="KW-0500">Molybdenum</keyword>
<dbReference type="NCBIfam" id="TIGR02141">
    <property type="entry name" value="modB_ABC"/>
    <property type="match status" value="1"/>
</dbReference>
<keyword evidence="6 10" id="KW-1133">Transmembrane helix</keyword>
<dbReference type="Proteomes" id="UP000006160">
    <property type="component" value="Plasmid pCLG1"/>
</dbReference>
<dbReference type="Gene3D" id="1.10.3720.10">
    <property type="entry name" value="MetI-like"/>
    <property type="match status" value="1"/>
</dbReference>